<keyword evidence="2" id="KW-1133">Transmembrane helix</keyword>
<dbReference type="AlphaFoldDB" id="A0A177C8R0"/>
<feature type="region of interest" description="Disordered" evidence="1">
    <location>
        <begin position="69"/>
        <end position="104"/>
    </location>
</feature>
<dbReference type="InParanoid" id="A0A177C8R0"/>
<dbReference type="Proteomes" id="UP000077069">
    <property type="component" value="Unassembled WGS sequence"/>
</dbReference>
<protein>
    <recommendedName>
        <fullName evidence="5">Transmembrane protein</fullName>
    </recommendedName>
</protein>
<evidence type="ECO:0000313" key="4">
    <source>
        <dbReference type="Proteomes" id="UP000077069"/>
    </source>
</evidence>
<dbReference type="OrthoDB" id="10590611at2759"/>
<dbReference type="EMBL" id="KV441554">
    <property type="protein sequence ID" value="OAG04134.1"/>
    <property type="molecule type" value="Genomic_DNA"/>
</dbReference>
<keyword evidence="4" id="KW-1185">Reference proteome</keyword>
<feature type="compositionally biased region" description="Basic and acidic residues" evidence="1">
    <location>
        <begin position="1"/>
        <end position="10"/>
    </location>
</feature>
<evidence type="ECO:0000256" key="1">
    <source>
        <dbReference type="SAM" id="MobiDB-lite"/>
    </source>
</evidence>
<organism evidence="3 4">
    <name type="scientific">Paraphaeosphaeria sporulosa</name>
    <dbReference type="NCBI Taxonomy" id="1460663"/>
    <lineage>
        <taxon>Eukaryota</taxon>
        <taxon>Fungi</taxon>
        <taxon>Dikarya</taxon>
        <taxon>Ascomycota</taxon>
        <taxon>Pezizomycotina</taxon>
        <taxon>Dothideomycetes</taxon>
        <taxon>Pleosporomycetidae</taxon>
        <taxon>Pleosporales</taxon>
        <taxon>Massarineae</taxon>
        <taxon>Didymosphaeriaceae</taxon>
        <taxon>Paraphaeosphaeria</taxon>
    </lineage>
</organism>
<evidence type="ECO:0008006" key="5">
    <source>
        <dbReference type="Google" id="ProtNLM"/>
    </source>
</evidence>
<keyword evidence="2" id="KW-0812">Transmembrane</keyword>
<sequence length="224" mass="24764">MDEEGVRSRFTEYLNGHDGGHTSCDSERVHSEDPMGGSHEAQFSDVSLSDEKAHEFATAHNIHIHSSEAAAPLQPPPPPAPHANTTRAQHPLSSYEPLPHEERTPRTSLVRRAFSFVGGTKRRTAKYIIISVLLLFIAAFLIYVFFSKVLPAYSKLRDLKDRLAVLDAFHDTVAAKLGVWLHDGRELVDNVKDMVGDGVDKVVDAANNVLGKVRVSVSHVNLER</sequence>
<feature type="compositionally biased region" description="Basic and acidic residues" evidence="1">
    <location>
        <begin position="18"/>
        <end position="33"/>
    </location>
</feature>
<gene>
    <name evidence="3" type="ORF">CC84DRAFT_888893</name>
</gene>
<evidence type="ECO:0000313" key="3">
    <source>
        <dbReference type="EMBL" id="OAG04134.1"/>
    </source>
</evidence>
<dbReference type="RefSeq" id="XP_018034499.1">
    <property type="nucleotide sequence ID" value="XM_018187804.1"/>
</dbReference>
<dbReference type="GeneID" id="28771290"/>
<keyword evidence="2" id="KW-0472">Membrane</keyword>
<accession>A0A177C8R0</accession>
<feature type="region of interest" description="Disordered" evidence="1">
    <location>
        <begin position="1"/>
        <end position="42"/>
    </location>
</feature>
<reference evidence="3 4" key="1">
    <citation type="submission" date="2016-05" db="EMBL/GenBank/DDBJ databases">
        <title>Comparative analysis of secretome profiles of manganese(II)-oxidizing ascomycete fungi.</title>
        <authorList>
            <consortium name="DOE Joint Genome Institute"/>
            <person name="Zeiner C.A."/>
            <person name="Purvine S.O."/>
            <person name="Zink E.M."/>
            <person name="Wu S."/>
            <person name="Pasa-Tolic L."/>
            <person name="Chaput D.L."/>
            <person name="Haridas S."/>
            <person name="Grigoriev I.V."/>
            <person name="Santelli C.M."/>
            <person name="Hansel C.M."/>
        </authorList>
    </citation>
    <scope>NUCLEOTIDE SEQUENCE [LARGE SCALE GENOMIC DNA]</scope>
    <source>
        <strain evidence="3 4">AP3s5-JAC2a</strain>
    </source>
</reference>
<proteinExistence type="predicted"/>
<name>A0A177C8R0_9PLEO</name>
<feature type="transmembrane region" description="Helical" evidence="2">
    <location>
        <begin position="127"/>
        <end position="146"/>
    </location>
</feature>
<evidence type="ECO:0000256" key="2">
    <source>
        <dbReference type="SAM" id="Phobius"/>
    </source>
</evidence>